<dbReference type="GeneID" id="26970317"/>
<dbReference type="EMBL" id="KN293993">
    <property type="protein sequence ID" value="KGQ02067.1"/>
    <property type="molecule type" value="Genomic_DNA"/>
</dbReference>
<dbReference type="HOGENOM" id="CLU_1038643_0_0_1"/>
<dbReference type="Proteomes" id="UP000002059">
    <property type="component" value="Partially assembled WGS sequence"/>
</dbReference>
<evidence type="ECO:0000313" key="1">
    <source>
        <dbReference type="EMBL" id="KGQ02067.1"/>
    </source>
</evidence>
<organism evidence="1 2">
    <name type="scientific">Paracoccidioides lutzii (strain ATCC MYA-826 / Pb01)</name>
    <name type="common">Paracoccidioides brasiliensis</name>
    <dbReference type="NCBI Taxonomy" id="502779"/>
    <lineage>
        <taxon>Eukaryota</taxon>
        <taxon>Fungi</taxon>
        <taxon>Dikarya</taxon>
        <taxon>Ascomycota</taxon>
        <taxon>Pezizomycotina</taxon>
        <taxon>Eurotiomycetes</taxon>
        <taxon>Eurotiomycetidae</taxon>
        <taxon>Onygenales</taxon>
        <taxon>Ajellomycetaceae</taxon>
        <taxon>Paracoccidioides</taxon>
    </lineage>
</organism>
<dbReference type="RefSeq" id="XP_015703535.1">
    <property type="nucleotide sequence ID" value="XM_015846928.1"/>
</dbReference>
<protein>
    <submittedName>
        <fullName evidence="1">Uncharacterized protein</fullName>
    </submittedName>
</protein>
<sequence>MSARKNMSVVVKGTLIAPLTLRANNLSHSSVSPQAWEANATLKAHHFLDLVMFSRPNGSWSYQKDGAAEAPKITRPVRHATAADGRKQRRVNNAKEYIPWQSSVSAFANLSQHGHPPSLTTRTCSKFGCSEFKQRKTPYAKSENGPLADLSVQSVALAFDFGAATTYYCFGLNVSSTADVSLLNTVDITASSSQHLHPKVSTHALRHRIDGYSHGVAYAMQLYFNNQAIHQHSKGIGSRLFRCLSKPNRPFFGISGYNSMDVHRVLER</sequence>
<proteinExistence type="predicted"/>
<accession>A0A0A2V6V4</accession>
<evidence type="ECO:0000313" key="2">
    <source>
        <dbReference type="Proteomes" id="UP000002059"/>
    </source>
</evidence>
<dbReference type="KEGG" id="pbl:PAAG_11248"/>
<gene>
    <name evidence="1" type="ORF">PAAG_11248</name>
</gene>
<dbReference type="OrthoDB" id="10587373at2759"/>
<reference evidence="1 2" key="1">
    <citation type="journal article" date="2011" name="PLoS Genet.">
        <title>Comparative genomic analysis of human fungal pathogens causing paracoccidioidomycosis.</title>
        <authorList>
            <person name="Desjardins C.A."/>
            <person name="Champion M.D."/>
            <person name="Holder J.W."/>
            <person name="Muszewska A."/>
            <person name="Goldberg J."/>
            <person name="Bailao A.M."/>
            <person name="Brigido M.M."/>
            <person name="Ferreira M.E."/>
            <person name="Garcia A.M."/>
            <person name="Grynberg M."/>
            <person name="Gujja S."/>
            <person name="Heiman D.I."/>
            <person name="Henn M.R."/>
            <person name="Kodira C.D."/>
            <person name="Leon-Narvaez H."/>
            <person name="Longo L.V."/>
            <person name="Ma L.J."/>
            <person name="Malavazi I."/>
            <person name="Matsuo A.L."/>
            <person name="Morais F.V."/>
            <person name="Pereira M."/>
            <person name="Rodriguez-Brito S."/>
            <person name="Sakthikumar S."/>
            <person name="Salem-Izacc S.M."/>
            <person name="Sykes S.M."/>
            <person name="Teixeira M.M."/>
            <person name="Vallejo M.C."/>
            <person name="Walter M.E."/>
            <person name="Yandava C."/>
            <person name="Young S."/>
            <person name="Zeng Q."/>
            <person name="Zucker J."/>
            <person name="Felipe M.S."/>
            <person name="Goldman G.H."/>
            <person name="Haas B.J."/>
            <person name="McEwen J.G."/>
            <person name="Nino-Vega G."/>
            <person name="Puccia R."/>
            <person name="San-Blas G."/>
            <person name="Soares C.M."/>
            <person name="Birren B.W."/>
            <person name="Cuomo C.A."/>
        </authorList>
    </citation>
    <scope>NUCLEOTIDE SEQUENCE [LARGE SCALE GENOMIC DNA]</scope>
    <source>
        <strain evidence="2">ATCC MYA-826 / Pb01</strain>
    </source>
</reference>
<keyword evidence="2" id="KW-1185">Reference proteome</keyword>
<dbReference type="AlphaFoldDB" id="A0A0A2V6V4"/>
<name>A0A0A2V6V4_PARBA</name>
<dbReference type="VEuPathDB" id="FungiDB:PAAG_11248"/>